<comment type="caution">
    <text evidence="1">Lacks conserved residue(s) required for the propagation of feature annotation.</text>
</comment>
<dbReference type="EMBL" id="VXRY01000354">
    <property type="protein sequence ID" value="MXY34202.1"/>
    <property type="molecule type" value="Genomic_DNA"/>
</dbReference>
<dbReference type="InterPro" id="IPR007543">
    <property type="entry name" value="LptD_C"/>
</dbReference>
<protein>
    <recommendedName>
        <fullName evidence="1">LPS-assembly protein LptD</fullName>
    </recommendedName>
</protein>
<comment type="function">
    <text evidence="1">Involved in the assembly of lipopolysaccharide (LPS) at the surface of the outer membrane.</text>
</comment>
<keyword evidence="1" id="KW-0998">Cell outer membrane</keyword>
<comment type="similarity">
    <text evidence="1">Belongs to the LptD family.</text>
</comment>
<sequence length="726" mass="80664">MAATNRDTVAATCIAPAPGGWMTRRLAACLAAVVLSICTGDLRAQEFASLIADSISIDPSGRLTASGNVEVLVQGTRLTASSVTYQSDGDQLTFSGPIHVTDEDGTVFLAEHADLDRRLHDGVLVSARMVLERHFQIAADRIARTSNRYTRLDRVVASSCEVCAANPVPLWEIRSSSVLHDDVERQLYFTNARLRFSGVPILFVPRLRLPDPSLDRADGFLIPQFKATSDLGTGVKLPYFLEFGNHRDITVTPYLSGATTTVEFRYRQELERGRIEATGAVSDDDIAGSRNYLLGNASHLLPRGFLFEAQAEYASDPGYLFTYDYADRDRLTNQLSVTRVRNKDVFRSEITEYRTLRDAELENRDTLPARFLDIYYERELPKLSFGGRTFASISSSSLIRPLSESTEEGAGRDVSRIGASVDWSRAKTFSSGLLAKAELGVRGDAYTVAQDRRLENNLSRLTSRTALELRFPMGRRMSGGRNEFLEPILRFDASGANGDVVPNEDSRVVEIDEANLFAPTRYPGVDRRDDGLRVAFGGAWSRENPEQWDFDLSLGRVFNVSRGQGSDGAADESEWLVAGRLGVGRDLSIDSRSLVDSELAIALSETRLDWSASRHRLSSTYFYAMPDAAKGRDNRHSEWSFEGAYDVSDGWTARADWRYDFASDRVARTELGFDYRTECVHFALSLSRRSANSTSVDSTTEIGIHVSLRGIGSRNDDRARRRICRG</sequence>
<dbReference type="InterPro" id="IPR020889">
    <property type="entry name" value="LipoPS_assembly_LptD"/>
</dbReference>
<dbReference type="GO" id="GO:1990351">
    <property type="term" value="C:transporter complex"/>
    <property type="evidence" value="ECO:0007669"/>
    <property type="project" value="TreeGrafter"/>
</dbReference>
<dbReference type="InterPro" id="IPR050218">
    <property type="entry name" value="LptD"/>
</dbReference>
<feature type="domain" description="LptD C-terminal" evidence="2">
    <location>
        <begin position="290"/>
        <end position="629"/>
    </location>
</feature>
<proteinExistence type="inferred from homology"/>
<keyword evidence="1" id="KW-0472">Membrane</keyword>
<organism evidence="3">
    <name type="scientific">Boseongicola sp. SB0664_bin_43</name>
    <dbReference type="NCBI Taxonomy" id="2604844"/>
    <lineage>
        <taxon>Bacteria</taxon>
        <taxon>Pseudomonadati</taxon>
        <taxon>Pseudomonadota</taxon>
        <taxon>Alphaproteobacteria</taxon>
        <taxon>Rhodobacterales</taxon>
        <taxon>Paracoccaceae</taxon>
        <taxon>Boseongicola</taxon>
    </lineage>
</organism>
<feature type="domain" description="LptD C-terminal" evidence="2">
    <location>
        <begin position="630"/>
        <end position="693"/>
    </location>
</feature>
<reference evidence="3" key="1">
    <citation type="submission" date="2019-09" db="EMBL/GenBank/DDBJ databases">
        <title>Characterisation of the sponge microbiome using genome-centric metagenomics.</title>
        <authorList>
            <person name="Engelberts J.P."/>
            <person name="Robbins S.J."/>
            <person name="De Goeij J.M."/>
            <person name="Aranda M."/>
            <person name="Bell S.C."/>
            <person name="Webster N.S."/>
        </authorList>
    </citation>
    <scope>NUCLEOTIDE SEQUENCE</scope>
    <source>
        <strain evidence="3">SB0664_bin_43</strain>
    </source>
</reference>
<dbReference type="GO" id="GO:0043165">
    <property type="term" value="P:Gram-negative-bacterium-type cell outer membrane assembly"/>
    <property type="evidence" value="ECO:0007669"/>
    <property type="project" value="UniProtKB-UniRule"/>
</dbReference>
<accession>A0A6B0Y2H7</accession>
<dbReference type="PANTHER" id="PTHR30189:SF1">
    <property type="entry name" value="LPS-ASSEMBLY PROTEIN LPTD"/>
    <property type="match status" value="1"/>
</dbReference>
<evidence type="ECO:0000313" key="3">
    <source>
        <dbReference type="EMBL" id="MXY34202.1"/>
    </source>
</evidence>
<dbReference type="GO" id="GO:0015920">
    <property type="term" value="P:lipopolysaccharide transport"/>
    <property type="evidence" value="ECO:0007669"/>
    <property type="project" value="InterPro"/>
</dbReference>
<dbReference type="HAMAP" id="MF_01411">
    <property type="entry name" value="LPS_assembly_LptD"/>
    <property type="match status" value="1"/>
</dbReference>
<keyword evidence="1" id="KW-0732">Signal</keyword>
<evidence type="ECO:0000259" key="2">
    <source>
        <dbReference type="Pfam" id="PF04453"/>
    </source>
</evidence>
<evidence type="ECO:0000256" key="1">
    <source>
        <dbReference type="HAMAP-Rule" id="MF_01411"/>
    </source>
</evidence>
<dbReference type="AlphaFoldDB" id="A0A6B0Y2H7"/>
<dbReference type="Pfam" id="PF04453">
    <property type="entry name" value="LptD"/>
    <property type="match status" value="2"/>
</dbReference>
<dbReference type="GO" id="GO:0009279">
    <property type="term" value="C:cell outer membrane"/>
    <property type="evidence" value="ECO:0007669"/>
    <property type="project" value="UniProtKB-SubCell"/>
</dbReference>
<comment type="subcellular location">
    <subcellularLocation>
        <location evidence="1">Cell outer membrane</location>
    </subcellularLocation>
</comment>
<comment type="subunit">
    <text evidence="1">Component of the lipopolysaccharide transport and assembly complex.</text>
</comment>
<comment type="caution">
    <text evidence="3">The sequence shown here is derived from an EMBL/GenBank/DDBJ whole genome shotgun (WGS) entry which is preliminary data.</text>
</comment>
<dbReference type="PANTHER" id="PTHR30189">
    <property type="entry name" value="LPS-ASSEMBLY PROTEIN"/>
    <property type="match status" value="1"/>
</dbReference>
<name>A0A6B0Y2H7_9RHOB</name>
<gene>
    <name evidence="1" type="primary">lptD</name>
    <name evidence="3" type="ORF">F4Y60_08970</name>
</gene>